<name>A0A0A9H857_ARUDO</name>
<organism evidence="1">
    <name type="scientific">Arundo donax</name>
    <name type="common">Giant reed</name>
    <name type="synonym">Donax arundinaceus</name>
    <dbReference type="NCBI Taxonomy" id="35708"/>
    <lineage>
        <taxon>Eukaryota</taxon>
        <taxon>Viridiplantae</taxon>
        <taxon>Streptophyta</taxon>
        <taxon>Embryophyta</taxon>
        <taxon>Tracheophyta</taxon>
        <taxon>Spermatophyta</taxon>
        <taxon>Magnoliopsida</taxon>
        <taxon>Liliopsida</taxon>
        <taxon>Poales</taxon>
        <taxon>Poaceae</taxon>
        <taxon>PACMAD clade</taxon>
        <taxon>Arundinoideae</taxon>
        <taxon>Arundineae</taxon>
        <taxon>Arundo</taxon>
    </lineage>
</organism>
<reference evidence="1" key="1">
    <citation type="submission" date="2014-09" db="EMBL/GenBank/DDBJ databases">
        <authorList>
            <person name="Magalhaes I.L.F."/>
            <person name="Oliveira U."/>
            <person name="Santos F.R."/>
            <person name="Vidigal T.H.D.A."/>
            <person name="Brescovit A.D."/>
            <person name="Santos A.J."/>
        </authorList>
    </citation>
    <scope>NUCLEOTIDE SEQUENCE</scope>
    <source>
        <tissue evidence="1">Shoot tissue taken approximately 20 cm above the soil surface</tissue>
    </source>
</reference>
<proteinExistence type="predicted"/>
<dbReference type="EMBL" id="GBRH01164959">
    <property type="protein sequence ID" value="JAE32937.1"/>
    <property type="molecule type" value="Transcribed_RNA"/>
</dbReference>
<dbReference type="AlphaFoldDB" id="A0A0A9H857"/>
<sequence length="78" mass="8964">MVLDFFFPCRRRSWFAFLWPRARSFAGVVGRVRSGCCLAGREFLPCGRWPFSLFVVSSNLCAFQFDAFVDCPFPLGKI</sequence>
<reference evidence="1" key="2">
    <citation type="journal article" date="2015" name="Data Brief">
        <title>Shoot transcriptome of the giant reed, Arundo donax.</title>
        <authorList>
            <person name="Barrero R.A."/>
            <person name="Guerrero F.D."/>
            <person name="Moolhuijzen P."/>
            <person name="Goolsby J.A."/>
            <person name="Tidwell J."/>
            <person name="Bellgard S.E."/>
            <person name="Bellgard M.I."/>
        </authorList>
    </citation>
    <scope>NUCLEOTIDE SEQUENCE</scope>
    <source>
        <tissue evidence="1">Shoot tissue taken approximately 20 cm above the soil surface</tissue>
    </source>
</reference>
<evidence type="ECO:0000313" key="1">
    <source>
        <dbReference type="EMBL" id="JAE32937.1"/>
    </source>
</evidence>
<accession>A0A0A9H857</accession>
<protein>
    <submittedName>
        <fullName evidence="1">Uncharacterized protein</fullName>
    </submittedName>
</protein>